<name>K5DGN4_RHOBT</name>
<organism evidence="1 2">
    <name type="scientific">Rhodopirellula baltica SH28</name>
    <dbReference type="NCBI Taxonomy" id="993517"/>
    <lineage>
        <taxon>Bacteria</taxon>
        <taxon>Pseudomonadati</taxon>
        <taxon>Planctomycetota</taxon>
        <taxon>Planctomycetia</taxon>
        <taxon>Pirellulales</taxon>
        <taxon>Pirellulaceae</taxon>
        <taxon>Rhodopirellula</taxon>
    </lineage>
</organism>
<dbReference type="RefSeq" id="WP_007332747.1">
    <property type="nucleotide sequence ID" value="NZ_AMCW01000089.1"/>
</dbReference>
<dbReference type="SUPFAM" id="SSF53590">
    <property type="entry name" value="Nucleoside hydrolase"/>
    <property type="match status" value="1"/>
</dbReference>
<dbReference type="PANTHER" id="PTHR43264:SF1">
    <property type="entry name" value="INOSINE_URIDINE-PREFERRING NUCLEOSIDE HYDROLASE DOMAIN-CONTAINING PROTEIN"/>
    <property type="match status" value="1"/>
</dbReference>
<dbReference type="CDD" id="cd02652">
    <property type="entry name" value="nuc_hydro_2"/>
    <property type="match status" value="1"/>
</dbReference>
<dbReference type="PANTHER" id="PTHR43264">
    <property type="match status" value="1"/>
</dbReference>
<accession>K5DGN4</accession>
<dbReference type="Proteomes" id="UP000007993">
    <property type="component" value="Unassembled WGS sequence"/>
</dbReference>
<dbReference type="EMBL" id="AMCW01000089">
    <property type="protein sequence ID" value="EKK01603.1"/>
    <property type="molecule type" value="Genomic_DNA"/>
</dbReference>
<sequence>MFRRTIPLLLTFGLIDCLDVRAESDGASEVKPTPVIFDTDITGDCDDVLALAMLHALEDRGECELKAVTISKVNPLAAPFVDAVNTFYGRGDTPIGATRDAQHRPSRYLELCKVRDGDSLRYPHDLLSSDDAPEAVDVLRRTLAEAEDASVVIIQVGLAANLADLLESKADSISPLDGPALLQKKCKLISVMAGCFGPTLGKPRHDEANVVNGIDAMRRFADQSPDDVPVVWSDYRIGIAVPYPRESIARDYSYVPHHPVREAYLMHSGPNHDRPTWDLTSVLYAVRPDDHYFDLSEPGRVVVDEEGFTEFHPDENGRDRLMEMSPEQSIRVIEVQRALSSQPPRQAVTQ</sequence>
<keyword evidence="1" id="KW-0378">Hydrolase</keyword>
<evidence type="ECO:0000313" key="1">
    <source>
        <dbReference type="EMBL" id="EKK01603.1"/>
    </source>
</evidence>
<proteinExistence type="predicted"/>
<dbReference type="Gene3D" id="3.90.245.10">
    <property type="entry name" value="Ribonucleoside hydrolase-like"/>
    <property type="match status" value="1"/>
</dbReference>
<dbReference type="AlphaFoldDB" id="K5DGN4"/>
<dbReference type="PATRIC" id="fig|993517.3.peg.3313"/>
<comment type="caution">
    <text evidence="1">The sequence shown here is derived from an EMBL/GenBank/DDBJ whole genome shotgun (WGS) entry which is preliminary data.</text>
</comment>
<dbReference type="GO" id="GO:0016799">
    <property type="term" value="F:hydrolase activity, hydrolyzing N-glycosyl compounds"/>
    <property type="evidence" value="ECO:0007669"/>
    <property type="project" value="InterPro"/>
</dbReference>
<reference evidence="1 2" key="1">
    <citation type="journal article" date="2013" name="Mar. Genomics">
        <title>Expression of sulfatases in Rhodopirellula baltica and the diversity of sulfatases in the genus Rhodopirellula.</title>
        <authorList>
            <person name="Wegner C.E."/>
            <person name="Richter-Heitmann T."/>
            <person name="Klindworth A."/>
            <person name="Klockow C."/>
            <person name="Richter M."/>
            <person name="Achstetter T."/>
            <person name="Glockner F.O."/>
            <person name="Harder J."/>
        </authorList>
    </citation>
    <scope>NUCLEOTIDE SEQUENCE [LARGE SCALE GENOMIC DNA]</scope>
    <source>
        <strain evidence="1 2">SH28</strain>
    </source>
</reference>
<evidence type="ECO:0000313" key="2">
    <source>
        <dbReference type="Proteomes" id="UP000007993"/>
    </source>
</evidence>
<dbReference type="InterPro" id="IPR036452">
    <property type="entry name" value="Ribo_hydro-like"/>
</dbReference>
<protein>
    <submittedName>
        <fullName evidence="1">Inosine/uridine-preferring nucleoside hydrolase</fullName>
    </submittedName>
</protein>
<gene>
    <name evidence="1" type="ORF">RBSH_03056</name>
</gene>